<gene>
    <name evidence="5" type="ORF">ALAG00032_LOCUS14322</name>
</gene>
<reference evidence="5" key="1">
    <citation type="submission" date="2021-01" db="EMBL/GenBank/DDBJ databases">
        <authorList>
            <person name="Corre E."/>
            <person name="Pelletier E."/>
            <person name="Niang G."/>
            <person name="Scheremetjew M."/>
            <person name="Finn R."/>
            <person name="Kale V."/>
            <person name="Holt S."/>
            <person name="Cochrane G."/>
            <person name="Meng A."/>
            <person name="Brown T."/>
            <person name="Cohen L."/>
        </authorList>
    </citation>
    <scope>NUCLEOTIDE SEQUENCE</scope>
    <source>
        <strain evidence="5">CCMP1510</strain>
    </source>
</reference>
<keyword evidence="3" id="KW-0687">Ribonucleoprotein</keyword>
<dbReference type="InterPro" id="IPR001790">
    <property type="entry name" value="Ribosomal_uL10"/>
</dbReference>
<evidence type="ECO:0000256" key="3">
    <source>
        <dbReference type="ARBA" id="ARBA00023274"/>
    </source>
</evidence>
<accession>A0A7S3K664</accession>
<dbReference type="InterPro" id="IPR047865">
    <property type="entry name" value="Ribosomal_uL10_bac_type"/>
</dbReference>
<evidence type="ECO:0000256" key="4">
    <source>
        <dbReference type="SAM" id="SignalP"/>
    </source>
</evidence>
<proteinExistence type="inferred from homology"/>
<dbReference type="Gene3D" id="3.30.70.1730">
    <property type="match status" value="1"/>
</dbReference>
<dbReference type="CDD" id="cd05797">
    <property type="entry name" value="Ribosomal_L10"/>
    <property type="match status" value="1"/>
</dbReference>
<evidence type="ECO:0000256" key="2">
    <source>
        <dbReference type="ARBA" id="ARBA00022980"/>
    </source>
</evidence>
<feature type="signal peptide" evidence="4">
    <location>
        <begin position="1"/>
        <end position="18"/>
    </location>
</feature>
<dbReference type="Pfam" id="PF00466">
    <property type="entry name" value="Ribosomal_L10"/>
    <property type="match status" value="1"/>
</dbReference>
<protein>
    <recommendedName>
        <fullName evidence="6">50S ribosomal protein L10</fullName>
    </recommendedName>
</protein>
<feature type="chain" id="PRO_5030777729" description="50S ribosomal protein L10" evidence="4">
    <location>
        <begin position="19"/>
        <end position="248"/>
    </location>
</feature>
<dbReference type="PANTHER" id="PTHR11560">
    <property type="entry name" value="39S RIBOSOMAL PROTEIN L10, MITOCHONDRIAL"/>
    <property type="match status" value="1"/>
</dbReference>
<keyword evidence="4" id="KW-0732">Signal</keyword>
<dbReference type="GO" id="GO:1990904">
    <property type="term" value="C:ribonucleoprotein complex"/>
    <property type="evidence" value="ECO:0007669"/>
    <property type="project" value="UniProtKB-KW"/>
</dbReference>
<evidence type="ECO:0000256" key="1">
    <source>
        <dbReference type="ARBA" id="ARBA00008889"/>
    </source>
</evidence>
<dbReference type="AlphaFoldDB" id="A0A7S3K664"/>
<dbReference type="GO" id="GO:0005840">
    <property type="term" value="C:ribosome"/>
    <property type="evidence" value="ECO:0007669"/>
    <property type="project" value="UniProtKB-KW"/>
</dbReference>
<sequence length="248" mass="26401">MKKVIIACLLATLEVSQGFQLSIPGQQSSVNDRSRVIVEGGRKATPLGRTTTPTGKRTTVSSVSEQIEESSLLFAFNGKGLDLKTISDLRSRLPENTKAQMVKNTLMLRAGVDAGWSESVLEESASIFAGSNLWIFSGEDMRGSIKAYEAWVKDNGLKDDYEIRGGFMEGAALDSKGVNAVIDLPTKPELMARLAGAINMAGPLGLAQAVKNAKGNPRGLAVRLKKAAGKNLAVALKISVGNEEKNPN</sequence>
<evidence type="ECO:0008006" key="6">
    <source>
        <dbReference type="Google" id="ProtNLM"/>
    </source>
</evidence>
<evidence type="ECO:0000313" key="5">
    <source>
        <dbReference type="EMBL" id="CAE0373521.1"/>
    </source>
</evidence>
<keyword evidence="2" id="KW-0689">Ribosomal protein</keyword>
<organism evidence="5">
    <name type="scientific">Aureoumbra lagunensis</name>
    <dbReference type="NCBI Taxonomy" id="44058"/>
    <lineage>
        <taxon>Eukaryota</taxon>
        <taxon>Sar</taxon>
        <taxon>Stramenopiles</taxon>
        <taxon>Ochrophyta</taxon>
        <taxon>Pelagophyceae</taxon>
        <taxon>Pelagomonadales</taxon>
        <taxon>Aureoumbra</taxon>
    </lineage>
</organism>
<dbReference type="InterPro" id="IPR043141">
    <property type="entry name" value="Ribosomal_uL10-like_sf"/>
</dbReference>
<dbReference type="SUPFAM" id="SSF160369">
    <property type="entry name" value="Ribosomal protein L10-like"/>
    <property type="match status" value="1"/>
</dbReference>
<dbReference type="EMBL" id="HBIJ01022019">
    <property type="protein sequence ID" value="CAE0373521.1"/>
    <property type="molecule type" value="Transcribed_RNA"/>
</dbReference>
<comment type="similarity">
    <text evidence="1">Belongs to the universal ribosomal protein uL10 family.</text>
</comment>
<name>A0A7S3K664_9STRA</name>